<feature type="transmembrane region" description="Helical" evidence="6">
    <location>
        <begin position="414"/>
        <end position="435"/>
    </location>
</feature>
<comment type="subcellular location">
    <subcellularLocation>
        <location evidence="1">Membrane</location>
        <topology evidence="1">Multi-pass membrane protein</topology>
    </subcellularLocation>
</comment>
<dbReference type="InterPro" id="IPR045069">
    <property type="entry name" value="MATE_euk"/>
</dbReference>
<dbReference type="Proteomes" id="UP000655225">
    <property type="component" value="Unassembled WGS sequence"/>
</dbReference>
<evidence type="ECO:0000256" key="4">
    <source>
        <dbReference type="ARBA" id="ARBA00022989"/>
    </source>
</evidence>
<evidence type="ECO:0000313" key="8">
    <source>
        <dbReference type="Proteomes" id="UP000655225"/>
    </source>
</evidence>
<evidence type="ECO:0000256" key="2">
    <source>
        <dbReference type="ARBA" id="ARBA00010199"/>
    </source>
</evidence>
<dbReference type="OMA" id="IIYKTDW"/>
<keyword evidence="3 6" id="KW-0812">Transmembrane</keyword>
<keyword evidence="5 6" id="KW-0472">Membrane</keyword>
<evidence type="ECO:0000313" key="7">
    <source>
        <dbReference type="EMBL" id="KAF8398084.1"/>
    </source>
</evidence>
<comment type="similarity">
    <text evidence="2 6">Belongs to the multi antimicrobial extrusion (MATE) (TC 2.A.66.1) family.</text>
</comment>
<keyword evidence="8" id="KW-1185">Reference proteome</keyword>
<reference evidence="7 8" key="1">
    <citation type="submission" date="2020-04" db="EMBL/GenBank/DDBJ databases">
        <title>Plant Genome Project.</title>
        <authorList>
            <person name="Zhang R.-G."/>
        </authorList>
    </citation>
    <scope>NUCLEOTIDE SEQUENCE [LARGE SCALE GENOMIC DNA]</scope>
    <source>
        <strain evidence="7">YNK0</strain>
        <tissue evidence="7">Leaf</tissue>
    </source>
</reference>
<proteinExistence type="inferred from homology"/>
<comment type="caution">
    <text evidence="7">The sequence shown here is derived from an EMBL/GenBank/DDBJ whole genome shotgun (WGS) entry which is preliminary data.</text>
</comment>
<name>A0A834YYN4_TETSI</name>
<accession>A0A834YYN4</accession>
<evidence type="ECO:0000256" key="3">
    <source>
        <dbReference type="ARBA" id="ARBA00022692"/>
    </source>
</evidence>
<dbReference type="NCBIfam" id="TIGR00797">
    <property type="entry name" value="matE"/>
    <property type="match status" value="1"/>
</dbReference>
<evidence type="ECO:0000256" key="5">
    <source>
        <dbReference type="ARBA" id="ARBA00023136"/>
    </source>
</evidence>
<gene>
    <name evidence="7" type="ORF">HHK36_017010</name>
</gene>
<sequence>MENRMNDRLLESDKEDTKGLKGRVWIESKKFWRVAFPAIITRVTSFGIFVVTQSFVGHIGELELASYALVQIILVRFTNGILLGMASALETLCGQAFGARQYHMLGIYMQRSWIVLFITAIILIPFFVFTTPIFRLLGQEEELSKEAGKISLWFIPIVPYFILSMTMQMYLQSQLKNMIIGWLSTVSIVVHVILSWLFVDKLNLGIPGAMGAMIISTWSMVIGEFVYVFGGWCPDTWKGFSKAAFSELWPVVKLSVSSGVMLCLELWYNAVLVLLAGYMKNATIAISAFSICVRVSNELGRGDAKAAKFSIKVISCTSLGIGVLFWIFFLAFGNAISYVFTSNAEVAKAVSSLSVLLAFSVLLNSVQPVLTGKWVAIGAGWQAVVAYVNIACYYLIGIPVGILLGYVADLGIRGIWIGMICGVALQTLVLIYITWRTNWDEQVNKASERLDQWFLPPSEESNENNSHEYMLE</sequence>
<evidence type="ECO:0000256" key="6">
    <source>
        <dbReference type="RuleBase" id="RU004914"/>
    </source>
</evidence>
<dbReference type="GO" id="GO:0042910">
    <property type="term" value="F:xenobiotic transmembrane transporter activity"/>
    <property type="evidence" value="ECO:0007669"/>
    <property type="project" value="InterPro"/>
</dbReference>
<keyword evidence="4 6" id="KW-1133">Transmembrane helix</keyword>
<feature type="transmembrane region" description="Helical" evidence="6">
    <location>
        <begin position="384"/>
        <end position="408"/>
    </location>
</feature>
<dbReference type="AlphaFoldDB" id="A0A834YYN4"/>
<protein>
    <recommendedName>
        <fullName evidence="6">Protein DETOXIFICATION</fullName>
    </recommendedName>
    <alternativeName>
        <fullName evidence="6">Multidrug and toxic compound extrusion protein</fullName>
    </alternativeName>
</protein>
<feature type="transmembrane region" description="Helical" evidence="6">
    <location>
        <begin position="313"/>
        <end position="340"/>
    </location>
</feature>
<dbReference type="GO" id="GO:0015297">
    <property type="term" value="F:antiporter activity"/>
    <property type="evidence" value="ECO:0007669"/>
    <property type="project" value="InterPro"/>
</dbReference>
<feature type="transmembrane region" description="Helical" evidence="6">
    <location>
        <begin position="113"/>
        <end position="138"/>
    </location>
</feature>
<dbReference type="GO" id="GO:0016020">
    <property type="term" value="C:membrane"/>
    <property type="evidence" value="ECO:0007669"/>
    <property type="project" value="UniProtKB-SubCell"/>
</dbReference>
<feature type="transmembrane region" description="Helical" evidence="6">
    <location>
        <begin position="204"/>
        <end position="227"/>
    </location>
</feature>
<evidence type="ECO:0000256" key="1">
    <source>
        <dbReference type="ARBA" id="ARBA00004141"/>
    </source>
</evidence>
<dbReference type="PANTHER" id="PTHR11206">
    <property type="entry name" value="MULTIDRUG RESISTANCE PROTEIN"/>
    <property type="match status" value="1"/>
</dbReference>
<comment type="caution">
    <text evidence="6">Lacks conserved residue(s) required for the propagation of feature annotation.</text>
</comment>
<feature type="transmembrane region" description="Helical" evidence="6">
    <location>
        <begin position="31"/>
        <end position="56"/>
    </location>
</feature>
<feature type="transmembrane region" description="Helical" evidence="6">
    <location>
        <begin position="68"/>
        <end position="92"/>
    </location>
</feature>
<dbReference type="Pfam" id="PF01554">
    <property type="entry name" value="MatE"/>
    <property type="match status" value="2"/>
</dbReference>
<dbReference type="GO" id="GO:1990961">
    <property type="term" value="P:xenobiotic detoxification by transmembrane export across the plasma membrane"/>
    <property type="evidence" value="ECO:0007669"/>
    <property type="project" value="InterPro"/>
</dbReference>
<feature type="transmembrane region" description="Helical" evidence="6">
    <location>
        <begin position="178"/>
        <end position="198"/>
    </location>
</feature>
<dbReference type="InterPro" id="IPR002528">
    <property type="entry name" value="MATE_fam"/>
</dbReference>
<feature type="transmembrane region" description="Helical" evidence="6">
    <location>
        <begin position="150"/>
        <end position="171"/>
    </location>
</feature>
<dbReference type="OrthoDB" id="2126698at2759"/>
<organism evidence="7 8">
    <name type="scientific">Tetracentron sinense</name>
    <name type="common">Spur-leaf</name>
    <dbReference type="NCBI Taxonomy" id="13715"/>
    <lineage>
        <taxon>Eukaryota</taxon>
        <taxon>Viridiplantae</taxon>
        <taxon>Streptophyta</taxon>
        <taxon>Embryophyta</taxon>
        <taxon>Tracheophyta</taxon>
        <taxon>Spermatophyta</taxon>
        <taxon>Magnoliopsida</taxon>
        <taxon>Trochodendrales</taxon>
        <taxon>Trochodendraceae</taxon>
        <taxon>Tetracentron</taxon>
    </lineage>
</organism>
<dbReference type="CDD" id="cd13132">
    <property type="entry name" value="MATE_eukaryotic"/>
    <property type="match status" value="1"/>
</dbReference>
<dbReference type="EMBL" id="JABCRI010000011">
    <property type="protein sequence ID" value="KAF8398084.1"/>
    <property type="molecule type" value="Genomic_DNA"/>
</dbReference>